<reference evidence="1 2" key="1">
    <citation type="submission" date="2020-08" db="EMBL/GenBank/DDBJ databases">
        <authorList>
            <person name="Newling K."/>
            <person name="Davey J."/>
            <person name="Forrester S."/>
        </authorList>
    </citation>
    <scope>NUCLEOTIDE SEQUENCE [LARGE SCALE GENOMIC DNA]</scope>
    <source>
        <strain evidence="2">Crithidia deanei Carvalho (ATCC PRA-265)</strain>
    </source>
</reference>
<evidence type="ECO:0000313" key="2">
    <source>
        <dbReference type="Proteomes" id="UP000515908"/>
    </source>
</evidence>
<accession>A0A7G2CB78</accession>
<dbReference type="Proteomes" id="UP000515908">
    <property type="component" value="Chromosome 08"/>
</dbReference>
<sequence length="71" mass="8084">MFRMASTMPRAYREKSADVYSLTNPMKDAGITPVQLRRCIEEILGGITGDEEMFCIIEFFFPNLPKRGVPP</sequence>
<dbReference type="EMBL" id="LR877152">
    <property type="protein sequence ID" value="CAD2217120.1"/>
    <property type="molecule type" value="Genomic_DNA"/>
</dbReference>
<proteinExistence type="predicted"/>
<dbReference type="VEuPathDB" id="TriTrypDB:ADEAN_000459800"/>
<protein>
    <submittedName>
        <fullName evidence="1">Uncharacterized protein</fullName>
    </submittedName>
</protein>
<organism evidence="1 2">
    <name type="scientific">Angomonas deanei</name>
    <dbReference type="NCBI Taxonomy" id="59799"/>
    <lineage>
        <taxon>Eukaryota</taxon>
        <taxon>Discoba</taxon>
        <taxon>Euglenozoa</taxon>
        <taxon>Kinetoplastea</taxon>
        <taxon>Metakinetoplastina</taxon>
        <taxon>Trypanosomatida</taxon>
        <taxon>Trypanosomatidae</taxon>
        <taxon>Strigomonadinae</taxon>
        <taxon>Angomonas</taxon>
    </lineage>
</organism>
<name>A0A7G2CB78_9TRYP</name>
<keyword evidence="2" id="KW-1185">Reference proteome</keyword>
<evidence type="ECO:0000313" key="1">
    <source>
        <dbReference type="EMBL" id="CAD2217120.1"/>
    </source>
</evidence>
<dbReference type="AlphaFoldDB" id="A0A7G2CB78"/>
<gene>
    <name evidence="1" type="ORF">ADEAN_000459800</name>
</gene>